<reference evidence="2" key="2">
    <citation type="journal article" date="2015" name="Data Brief">
        <title>Shoot transcriptome of the giant reed, Arundo donax.</title>
        <authorList>
            <person name="Barrero R.A."/>
            <person name="Guerrero F.D."/>
            <person name="Moolhuijzen P."/>
            <person name="Goolsby J.A."/>
            <person name="Tidwell J."/>
            <person name="Bellgard S.E."/>
            <person name="Bellgard M.I."/>
        </authorList>
    </citation>
    <scope>NUCLEOTIDE SEQUENCE</scope>
    <source>
        <tissue evidence="2">Shoot tissue taken approximately 20 cm above the soil surface</tissue>
    </source>
</reference>
<dbReference type="EMBL" id="GBRH01242504">
    <property type="protein sequence ID" value="JAD55391.1"/>
    <property type="molecule type" value="Transcribed_RNA"/>
</dbReference>
<evidence type="ECO:0000313" key="2">
    <source>
        <dbReference type="EMBL" id="JAD55391.1"/>
    </source>
</evidence>
<accession>A0A0A9AW68</accession>
<proteinExistence type="predicted"/>
<organism evidence="2">
    <name type="scientific">Arundo donax</name>
    <name type="common">Giant reed</name>
    <name type="synonym">Donax arundinaceus</name>
    <dbReference type="NCBI Taxonomy" id="35708"/>
    <lineage>
        <taxon>Eukaryota</taxon>
        <taxon>Viridiplantae</taxon>
        <taxon>Streptophyta</taxon>
        <taxon>Embryophyta</taxon>
        <taxon>Tracheophyta</taxon>
        <taxon>Spermatophyta</taxon>
        <taxon>Magnoliopsida</taxon>
        <taxon>Liliopsida</taxon>
        <taxon>Poales</taxon>
        <taxon>Poaceae</taxon>
        <taxon>PACMAD clade</taxon>
        <taxon>Arundinoideae</taxon>
        <taxon>Arundineae</taxon>
        <taxon>Arundo</taxon>
    </lineage>
</organism>
<sequence>MMAAVAQRNRLDIALIYHGIGALSQRSPRPSTEAVAQENRERRRRNMPRGNRNGHFISTDEAKDMAR</sequence>
<protein>
    <submittedName>
        <fullName evidence="2">Uncharacterized protein</fullName>
    </submittedName>
</protein>
<reference evidence="2" key="1">
    <citation type="submission" date="2014-09" db="EMBL/GenBank/DDBJ databases">
        <authorList>
            <person name="Magalhaes I.L.F."/>
            <person name="Oliveira U."/>
            <person name="Santos F.R."/>
            <person name="Vidigal T.H.D.A."/>
            <person name="Brescovit A.D."/>
            <person name="Santos A.J."/>
        </authorList>
    </citation>
    <scope>NUCLEOTIDE SEQUENCE</scope>
    <source>
        <tissue evidence="2">Shoot tissue taken approximately 20 cm above the soil surface</tissue>
    </source>
</reference>
<evidence type="ECO:0000256" key="1">
    <source>
        <dbReference type="SAM" id="MobiDB-lite"/>
    </source>
</evidence>
<feature type="compositionally biased region" description="Basic and acidic residues" evidence="1">
    <location>
        <begin position="58"/>
        <end position="67"/>
    </location>
</feature>
<feature type="region of interest" description="Disordered" evidence="1">
    <location>
        <begin position="24"/>
        <end position="67"/>
    </location>
</feature>
<dbReference type="AlphaFoldDB" id="A0A0A9AW68"/>
<name>A0A0A9AW68_ARUDO</name>